<protein>
    <submittedName>
        <fullName evidence="2">Uncharacterized protein</fullName>
    </submittedName>
</protein>
<evidence type="ECO:0000313" key="2">
    <source>
        <dbReference type="EMBL" id="KDQ21840.1"/>
    </source>
</evidence>
<dbReference type="InParanoid" id="A0A067N4H7"/>
<evidence type="ECO:0000313" key="3">
    <source>
        <dbReference type="Proteomes" id="UP000027195"/>
    </source>
</evidence>
<dbReference type="Proteomes" id="UP000027195">
    <property type="component" value="Unassembled WGS sequence"/>
</dbReference>
<evidence type="ECO:0000256" key="1">
    <source>
        <dbReference type="SAM" id="Coils"/>
    </source>
</evidence>
<organism evidence="2 3">
    <name type="scientific">Botryobasidium botryosum (strain FD-172 SS1)</name>
    <dbReference type="NCBI Taxonomy" id="930990"/>
    <lineage>
        <taxon>Eukaryota</taxon>
        <taxon>Fungi</taxon>
        <taxon>Dikarya</taxon>
        <taxon>Basidiomycota</taxon>
        <taxon>Agaricomycotina</taxon>
        <taxon>Agaricomycetes</taxon>
        <taxon>Cantharellales</taxon>
        <taxon>Botryobasidiaceae</taxon>
        <taxon>Botryobasidium</taxon>
    </lineage>
</organism>
<proteinExistence type="predicted"/>
<accession>A0A067N4H7</accession>
<feature type="coiled-coil region" evidence="1">
    <location>
        <begin position="228"/>
        <end position="255"/>
    </location>
</feature>
<sequence length="350" mass="39603">MTTLTPGIRTLSTILASISGLGVRTISSSLFPATLTEDDALDLARALSPVFFFGMWEGAILSYVLRESTTIATGLLVGLGLRMIADHLTKPDARKFITTLLGITLGLLVTDMLTGLLTEGTWWTEDDEKDLQDSWMRRRRRQIRKYRKESENLSQNGQFIRTVDDPLSMFPEDVLSIRSSQDEHVDEVVALKRRASAAAGHSRRVQEERKWAWSQGNPARAFQLGWEIRRYQLLAEELEQRAKEKEEELKAGKRTESEIHLVGLTVREAIDTVEARIREAQRRGETRVRIFVDDKTYAPGLKHELVNRIQDLSHNMEEERSQSDGKVLVVSLDDHAQSGTHIRSSHNGSA</sequence>
<dbReference type="OrthoDB" id="3246365at2759"/>
<dbReference type="EMBL" id="KL198016">
    <property type="protein sequence ID" value="KDQ21840.1"/>
    <property type="molecule type" value="Genomic_DNA"/>
</dbReference>
<dbReference type="HOGENOM" id="CLU_792236_0_0_1"/>
<keyword evidence="3" id="KW-1185">Reference proteome</keyword>
<reference evidence="3" key="1">
    <citation type="journal article" date="2014" name="Proc. Natl. Acad. Sci. U.S.A.">
        <title>Extensive sampling of basidiomycete genomes demonstrates inadequacy of the white-rot/brown-rot paradigm for wood decay fungi.</title>
        <authorList>
            <person name="Riley R."/>
            <person name="Salamov A.A."/>
            <person name="Brown D.W."/>
            <person name="Nagy L.G."/>
            <person name="Floudas D."/>
            <person name="Held B.W."/>
            <person name="Levasseur A."/>
            <person name="Lombard V."/>
            <person name="Morin E."/>
            <person name="Otillar R."/>
            <person name="Lindquist E.A."/>
            <person name="Sun H."/>
            <person name="LaButti K.M."/>
            <person name="Schmutz J."/>
            <person name="Jabbour D."/>
            <person name="Luo H."/>
            <person name="Baker S.E."/>
            <person name="Pisabarro A.G."/>
            <person name="Walton J.D."/>
            <person name="Blanchette R.A."/>
            <person name="Henrissat B."/>
            <person name="Martin F."/>
            <person name="Cullen D."/>
            <person name="Hibbett D.S."/>
            <person name="Grigoriev I.V."/>
        </authorList>
    </citation>
    <scope>NUCLEOTIDE SEQUENCE [LARGE SCALE GENOMIC DNA]</scope>
    <source>
        <strain evidence="3">FD-172 SS1</strain>
    </source>
</reference>
<keyword evidence="1" id="KW-0175">Coiled coil</keyword>
<gene>
    <name evidence="2" type="ORF">BOTBODRAFT_183069</name>
</gene>
<dbReference type="STRING" id="930990.A0A067N4H7"/>
<dbReference type="AlphaFoldDB" id="A0A067N4H7"/>
<name>A0A067N4H7_BOTB1</name>